<keyword evidence="5" id="KW-1185">Reference proteome</keyword>
<evidence type="ECO:0000313" key="4">
    <source>
        <dbReference type="EMBL" id="SEU07788.1"/>
    </source>
</evidence>
<name>A0A1I0JD88_9BACT</name>
<proteinExistence type="predicted"/>
<dbReference type="EMBL" id="FOHS01000008">
    <property type="protein sequence ID" value="SEU07788.1"/>
    <property type="molecule type" value="Genomic_DNA"/>
</dbReference>
<dbReference type="Gene3D" id="2.160.20.120">
    <property type="match status" value="1"/>
</dbReference>
<feature type="chain" id="PRO_5011497900" evidence="2">
    <location>
        <begin position="21"/>
        <end position="233"/>
    </location>
</feature>
<evidence type="ECO:0000256" key="2">
    <source>
        <dbReference type="SAM" id="SignalP"/>
    </source>
</evidence>
<feature type="domain" description="Putative auto-transporter adhesin head GIN" evidence="3">
    <location>
        <begin position="31"/>
        <end position="216"/>
    </location>
</feature>
<dbReference type="AlphaFoldDB" id="A0A1I0JD88"/>
<protein>
    <submittedName>
        <fullName evidence="4">Putative auto-transporter adhesin, head GIN domain</fullName>
    </submittedName>
</protein>
<reference evidence="5" key="1">
    <citation type="submission" date="2016-10" db="EMBL/GenBank/DDBJ databases">
        <authorList>
            <person name="Varghese N."/>
            <person name="Submissions S."/>
        </authorList>
    </citation>
    <scope>NUCLEOTIDE SEQUENCE [LARGE SCALE GENOMIC DNA]</scope>
    <source>
        <strain evidence="5">DSM 15310</strain>
    </source>
</reference>
<feature type="region of interest" description="Disordered" evidence="1">
    <location>
        <begin position="209"/>
        <end position="233"/>
    </location>
</feature>
<dbReference type="RefSeq" id="WP_092774275.1">
    <property type="nucleotide sequence ID" value="NZ_FOHS01000008.1"/>
</dbReference>
<dbReference type="Proteomes" id="UP000198697">
    <property type="component" value="Unassembled WGS sequence"/>
</dbReference>
<accession>A0A1I0JD88</accession>
<evidence type="ECO:0000259" key="3">
    <source>
        <dbReference type="Pfam" id="PF10988"/>
    </source>
</evidence>
<evidence type="ECO:0000313" key="5">
    <source>
        <dbReference type="Proteomes" id="UP000198697"/>
    </source>
</evidence>
<feature type="compositionally biased region" description="Polar residues" evidence="1">
    <location>
        <begin position="223"/>
        <end position="233"/>
    </location>
</feature>
<sequence>MKNLTTLALLWLLALVPALAQTAAETRTLAPFTAIEVSNGIEVNLTTGAQRVEARAETAELLVRLKTEVRNGVLVVSFERNEEEKKARKTYLRTLHVEVAAPVINKLDGSSGALLTVPGPYATDKLAVDLSSGASLVADFRAAQLNLDLSSGATATLTGKVKQLKVDVSSGAVFKGRTLEAAACEASASSGGNVAVNVQENLLANASSGGGVSYSGPAKVRKSTSSGGSVRSR</sequence>
<organism evidence="4 5">
    <name type="scientific">Hymenobacter actinosclerus</name>
    <dbReference type="NCBI Taxonomy" id="82805"/>
    <lineage>
        <taxon>Bacteria</taxon>
        <taxon>Pseudomonadati</taxon>
        <taxon>Bacteroidota</taxon>
        <taxon>Cytophagia</taxon>
        <taxon>Cytophagales</taxon>
        <taxon>Hymenobacteraceae</taxon>
        <taxon>Hymenobacter</taxon>
    </lineage>
</organism>
<keyword evidence="2" id="KW-0732">Signal</keyword>
<dbReference type="Pfam" id="PF10988">
    <property type="entry name" value="DUF2807"/>
    <property type="match status" value="1"/>
</dbReference>
<evidence type="ECO:0000256" key="1">
    <source>
        <dbReference type="SAM" id="MobiDB-lite"/>
    </source>
</evidence>
<feature type="signal peptide" evidence="2">
    <location>
        <begin position="1"/>
        <end position="20"/>
    </location>
</feature>
<dbReference type="InterPro" id="IPR021255">
    <property type="entry name" value="DUF2807"/>
</dbReference>
<gene>
    <name evidence="4" type="ORF">SAMN04487998_3774</name>
</gene>
<dbReference type="OrthoDB" id="877489at2"/>
<dbReference type="STRING" id="82805.SAMN04487998_3774"/>